<dbReference type="EMBL" id="CP109546">
    <property type="protein sequence ID" value="WTZ07169.1"/>
    <property type="molecule type" value="Genomic_DNA"/>
</dbReference>
<sequence length="71" mass="7832">MINELDVIDWSSMTHAYGPADEVPGWLKAAASAAPFVRAQLALARRGDWFFGVGKDEELQRVGRAFLVRLG</sequence>
<accession>A0AAU3HPS0</accession>
<organism evidence="1">
    <name type="scientific">Streptomyces sp. NBC_01393</name>
    <dbReference type="NCBI Taxonomy" id="2903851"/>
    <lineage>
        <taxon>Bacteria</taxon>
        <taxon>Bacillati</taxon>
        <taxon>Actinomycetota</taxon>
        <taxon>Actinomycetes</taxon>
        <taxon>Kitasatosporales</taxon>
        <taxon>Streptomycetaceae</taxon>
        <taxon>Streptomyces</taxon>
    </lineage>
</organism>
<reference evidence="1" key="1">
    <citation type="submission" date="2022-10" db="EMBL/GenBank/DDBJ databases">
        <title>The complete genomes of actinobacterial strains from the NBC collection.</title>
        <authorList>
            <person name="Joergensen T.S."/>
            <person name="Alvarez Arevalo M."/>
            <person name="Sterndorff E.B."/>
            <person name="Faurdal D."/>
            <person name="Vuksanovic O."/>
            <person name="Mourched A.-S."/>
            <person name="Charusanti P."/>
            <person name="Shaw S."/>
            <person name="Blin K."/>
            <person name="Weber T."/>
        </authorList>
    </citation>
    <scope>NUCLEOTIDE SEQUENCE</scope>
    <source>
        <strain evidence="1">NBC_01393</strain>
    </source>
</reference>
<dbReference type="AlphaFoldDB" id="A0AAU3HPS0"/>
<evidence type="ECO:0000313" key="1">
    <source>
        <dbReference type="EMBL" id="WTZ07169.1"/>
    </source>
</evidence>
<proteinExistence type="predicted"/>
<name>A0AAU3HPS0_9ACTN</name>
<protein>
    <submittedName>
        <fullName evidence="1">Uncharacterized protein</fullName>
    </submittedName>
</protein>
<gene>
    <name evidence="1" type="ORF">OG699_03665</name>
</gene>